<evidence type="ECO:0000256" key="8">
    <source>
        <dbReference type="RuleBase" id="RU362026"/>
    </source>
</evidence>
<evidence type="ECO:0000256" key="1">
    <source>
        <dbReference type="ARBA" id="ARBA00010203"/>
    </source>
</evidence>
<accession>Q7VHC9</accession>
<dbReference type="InterPro" id="IPR001091">
    <property type="entry name" value="RM_Methyltransferase"/>
</dbReference>
<dbReference type="InterPro" id="IPR029063">
    <property type="entry name" value="SAM-dependent_MTases_sf"/>
</dbReference>
<proteinExistence type="inferred from homology"/>
<dbReference type="eggNOG" id="COG0863">
    <property type="taxonomic scope" value="Bacteria"/>
</dbReference>
<evidence type="ECO:0000256" key="2">
    <source>
        <dbReference type="ARBA" id="ARBA00022603"/>
    </source>
</evidence>
<evidence type="ECO:0000256" key="5">
    <source>
        <dbReference type="ARBA" id="ARBA00022747"/>
    </source>
</evidence>
<keyword evidence="5" id="KW-0680">Restriction system</keyword>
<protein>
    <recommendedName>
        <fullName evidence="8">Methyltransferase</fullName>
        <ecNumber evidence="8">2.1.1.-</ecNumber>
    </recommendedName>
</protein>
<feature type="domain" description="DNA methylase N-4/N-6" evidence="9">
    <location>
        <begin position="263"/>
        <end position="372"/>
    </location>
</feature>
<keyword evidence="2 10" id="KW-0489">Methyltransferase</keyword>
<dbReference type="REBASE" id="7195">
    <property type="entry name" value="M.HheORF1038P"/>
</dbReference>
<keyword evidence="11" id="KW-1185">Reference proteome</keyword>
<dbReference type="GO" id="GO:0009307">
    <property type="term" value="P:DNA restriction-modification system"/>
    <property type="evidence" value="ECO:0007669"/>
    <property type="project" value="UniProtKB-KW"/>
</dbReference>
<dbReference type="SUPFAM" id="SSF53335">
    <property type="entry name" value="S-adenosyl-L-methionine-dependent methyltransferases"/>
    <property type="match status" value="2"/>
</dbReference>
<dbReference type="EC" id="2.1.1.-" evidence="8"/>
<dbReference type="PRINTS" id="PR00508">
    <property type="entry name" value="S21N4MTFRASE"/>
</dbReference>
<dbReference type="Proteomes" id="UP000002495">
    <property type="component" value="Chromosome"/>
</dbReference>
<dbReference type="AlphaFoldDB" id="Q7VHC9"/>
<dbReference type="GO" id="GO:0032259">
    <property type="term" value="P:methylation"/>
    <property type="evidence" value="ECO:0007669"/>
    <property type="project" value="UniProtKB-KW"/>
</dbReference>
<evidence type="ECO:0000256" key="3">
    <source>
        <dbReference type="ARBA" id="ARBA00022679"/>
    </source>
</evidence>
<evidence type="ECO:0000256" key="7">
    <source>
        <dbReference type="ARBA" id="ARBA00049120"/>
    </source>
</evidence>
<gene>
    <name evidence="10" type="ordered locus">HH_1038</name>
</gene>
<dbReference type="STRING" id="235279.HH_1038"/>
<dbReference type="KEGG" id="hhe:HH_1038"/>
<name>Q7VHC9_HELHP</name>
<dbReference type="EMBL" id="AE017125">
    <property type="protein sequence ID" value="AAP77635.1"/>
    <property type="molecule type" value="Genomic_DNA"/>
</dbReference>
<dbReference type="Pfam" id="PF01555">
    <property type="entry name" value="N6_N4_Mtase"/>
    <property type="match status" value="2"/>
</dbReference>
<dbReference type="Gene3D" id="3.40.50.150">
    <property type="entry name" value="Vaccinia Virus protein VP39"/>
    <property type="match status" value="2"/>
</dbReference>
<dbReference type="InterPro" id="IPR017985">
    <property type="entry name" value="MeTrfase_CN4_CS"/>
</dbReference>
<comment type="similarity">
    <text evidence="1">Belongs to the N(4)/N(6)-methyltransferase family. N(4) subfamily.</text>
</comment>
<reference evidence="10 11" key="1">
    <citation type="journal article" date="2003" name="Proc. Natl. Acad. Sci. U.S.A.">
        <title>The complete genome sequence of the carcinogenic bacterium Helicobacter hepaticus.</title>
        <authorList>
            <person name="Suerbaum S."/>
            <person name="Josenhans C."/>
            <person name="Sterzenbach T."/>
            <person name="Drescher B."/>
            <person name="Brandt P."/>
            <person name="Bell M."/>
            <person name="Droege M."/>
            <person name="Fartmann B."/>
            <person name="Fischer H.-P."/>
            <person name="Ge Z."/>
            <person name="Hoerster A."/>
            <person name="Holland R."/>
            <person name="Klein K."/>
            <person name="Koenig J."/>
            <person name="Macko L."/>
            <person name="Mendz G.L."/>
            <person name="Nyakatura G."/>
            <person name="Schauer D.B."/>
            <person name="Shen Z."/>
            <person name="Weber J."/>
            <person name="Frosch M."/>
            <person name="Fox J.G."/>
        </authorList>
    </citation>
    <scope>NUCLEOTIDE SEQUENCE [LARGE SCALE GENOMIC DNA]</scope>
    <source>
        <strain evidence="11">ATCC 51449 / 3B1</strain>
    </source>
</reference>
<keyword evidence="3 10" id="KW-0808">Transferase</keyword>
<evidence type="ECO:0000259" key="9">
    <source>
        <dbReference type="Pfam" id="PF01555"/>
    </source>
</evidence>
<dbReference type="GO" id="GO:0008170">
    <property type="term" value="F:N-methyltransferase activity"/>
    <property type="evidence" value="ECO:0007669"/>
    <property type="project" value="InterPro"/>
</dbReference>
<keyword evidence="4" id="KW-0949">S-adenosyl-L-methionine</keyword>
<feature type="domain" description="DNA methylase N-4/N-6" evidence="9">
    <location>
        <begin position="31"/>
        <end position="84"/>
    </location>
</feature>
<dbReference type="GO" id="GO:0003677">
    <property type="term" value="F:DNA binding"/>
    <property type="evidence" value="ECO:0007669"/>
    <property type="project" value="UniProtKB-KW"/>
</dbReference>
<evidence type="ECO:0000256" key="6">
    <source>
        <dbReference type="ARBA" id="ARBA00023125"/>
    </source>
</evidence>
<evidence type="ECO:0000313" key="10">
    <source>
        <dbReference type="EMBL" id="AAP77635.1"/>
    </source>
</evidence>
<dbReference type="HOGENOM" id="CLU_027633_2_0_7"/>
<dbReference type="InterPro" id="IPR002941">
    <property type="entry name" value="DNA_methylase_N4/N6"/>
</dbReference>
<dbReference type="OrthoDB" id="8901552at2"/>
<comment type="catalytic activity">
    <reaction evidence="7">
        <text>a 2'-deoxycytidine in DNA + S-adenosyl-L-methionine = an N(4)-methyl-2'-deoxycytidine in DNA + S-adenosyl-L-homocysteine + H(+)</text>
        <dbReference type="Rhea" id="RHEA:16857"/>
        <dbReference type="Rhea" id="RHEA-COMP:11369"/>
        <dbReference type="Rhea" id="RHEA-COMP:13674"/>
        <dbReference type="ChEBI" id="CHEBI:15378"/>
        <dbReference type="ChEBI" id="CHEBI:57856"/>
        <dbReference type="ChEBI" id="CHEBI:59789"/>
        <dbReference type="ChEBI" id="CHEBI:85452"/>
        <dbReference type="ChEBI" id="CHEBI:137933"/>
        <dbReference type="EC" id="2.1.1.113"/>
    </reaction>
</comment>
<dbReference type="PROSITE" id="PS00093">
    <property type="entry name" value="N4_MTASE"/>
    <property type="match status" value="1"/>
</dbReference>
<keyword evidence="6" id="KW-0238">DNA-binding</keyword>
<sequence length="411" mass="48059">MGNSSILSDEINTNDYKQYFCRDFSKIHQITAYLAMFPPNLPYHFIKKYSQKGDLVFDPFSGRGTTAFEACRMGRKGIGNDLNPLAVCLTKSKIDIPKKHNIQKRLEKLKQDFTTTRITNKQIKNISDDIKMLYEESETLPQLVYLKNNLNKNRKIDNFILAVLTGIMHGKHRKDGTSIYCSIDMPNTFSMSPNYIRNFIAKHHLKKIKQNVFELLQQRIEHLFQNQTKEFQSLDSYQKGDCFNKDAIKSTKKIIKKYGENSVQLIITSPPYLKNINYGKYNWIRLWLLNKEVKEVDKNVSIYHNMQKIKGLKDNLAFENYAKYMQELFKSWEKILKPKSYAFVVIGDIDKRNLAKDTWDYIQNNGGCKLRLKHIAEDVIANDKEKKVTRIWGAKKGKATKIDRILVLQKE</sequence>
<dbReference type="RefSeq" id="WP_011115878.1">
    <property type="nucleotide sequence ID" value="NC_004917.1"/>
</dbReference>
<dbReference type="GO" id="GO:0015667">
    <property type="term" value="F:site-specific DNA-methyltransferase (cytosine-N4-specific) activity"/>
    <property type="evidence" value="ECO:0007669"/>
    <property type="project" value="UniProtKB-EC"/>
</dbReference>
<organism evidence="10 11">
    <name type="scientific">Helicobacter hepaticus (strain ATCC 51449 / 3B1)</name>
    <dbReference type="NCBI Taxonomy" id="235279"/>
    <lineage>
        <taxon>Bacteria</taxon>
        <taxon>Pseudomonadati</taxon>
        <taxon>Campylobacterota</taxon>
        <taxon>Epsilonproteobacteria</taxon>
        <taxon>Campylobacterales</taxon>
        <taxon>Helicobacteraceae</taxon>
        <taxon>Helicobacter</taxon>
    </lineage>
</organism>
<evidence type="ECO:0000256" key="4">
    <source>
        <dbReference type="ARBA" id="ARBA00022691"/>
    </source>
</evidence>
<evidence type="ECO:0000313" key="11">
    <source>
        <dbReference type="Proteomes" id="UP000002495"/>
    </source>
</evidence>